<proteinExistence type="predicted"/>
<gene>
    <name evidence="1" type="ORF">DILT_LOCUS14067</name>
</gene>
<protein>
    <submittedName>
        <fullName evidence="1">Uncharacterized protein</fullName>
    </submittedName>
</protein>
<keyword evidence="2" id="KW-1185">Reference proteome</keyword>
<evidence type="ECO:0000313" key="1">
    <source>
        <dbReference type="EMBL" id="VDN22480.1"/>
    </source>
</evidence>
<dbReference type="OrthoDB" id="6263508at2759"/>
<sequence length="262" mass="28944">MCSQSVACNQATASFCSMKAHLLFHLGIFLTCPQCGFTPPPTLTPDLAELCLRLHLRFVCFHFNVVQKYLCSWPECWKKTFTSLQNFIKHWLEVHTPSRFACVLCLRINSNKDANRDSEGKLAVTGDHLINGNTNGPTTNGTRTLEAAARISGRTPVTGAFKFVDECGVFKHLRTEHQIPEQQLTSNPKDFCIVGRACSHCSLVCSSTVDLANHFTVSLPPDLSFLTLGFTLLPPSLAPTPPLPSSRSPSSSLFRFLLYLIA</sequence>
<accession>A0A3P7M8N1</accession>
<reference evidence="1 2" key="1">
    <citation type="submission" date="2018-11" db="EMBL/GenBank/DDBJ databases">
        <authorList>
            <consortium name="Pathogen Informatics"/>
        </authorList>
    </citation>
    <scope>NUCLEOTIDE SEQUENCE [LARGE SCALE GENOMIC DNA]</scope>
</reference>
<dbReference type="AlphaFoldDB" id="A0A3P7M8N1"/>
<name>A0A3P7M8N1_DIBLA</name>
<dbReference type="EMBL" id="UYRU01072625">
    <property type="protein sequence ID" value="VDN22480.1"/>
    <property type="molecule type" value="Genomic_DNA"/>
</dbReference>
<evidence type="ECO:0000313" key="2">
    <source>
        <dbReference type="Proteomes" id="UP000281553"/>
    </source>
</evidence>
<organism evidence="1 2">
    <name type="scientific">Dibothriocephalus latus</name>
    <name type="common">Fish tapeworm</name>
    <name type="synonym">Diphyllobothrium latum</name>
    <dbReference type="NCBI Taxonomy" id="60516"/>
    <lineage>
        <taxon>Eukaryota</taxon>
        <taxon>Metazoa</taxon>
        <taxon>Spiralia</taxon>
        <taxon>Lophotrochozoa</taxon>
        <taxon>Platyhelminthes</taxon>
        <taxon>Cestoda</taxon>
        <taxon>Eucestoda</taxon>
        <taxon>Diphyllobothriidea</taxon>
        <taxon>Diphyllobothriidae</taxon>
        <taxon>Dibothriocephalus</taxon>
    </lineage>
</organism>
<dbReference type="Proteomes" id="UP000281553">
    <property type="component" value="Unassembled WGS sequence"/>
</dbReference>